<dbReference type="Pfam" id="PF00479">
    <property type="entry name" value="G6PD_N"/>
    <property type="match status" value="1"/>
</dbReference>
<feature type="active site" description="Proton acceptor" evidence="6">
    <location>
        <position position="231"/>
    </location>
</feature>
<keyword evidence="5 6" id="KW-0119">Carbohydrate metabolism</keyword>
<dbReference type="Gene3D" id="3.30.360.10">
    <property type="entry name" value="Dihydrodipicolinate Reductase, domain 2"/>
    <property type="match status" value="1"/>
</dbReference>
<feature type="domain" description="Glucose-6-phosphate dehydrogenase NAD-binding" evidence="7">
    <location>
        <begin position="6"/>
        <end position="178"/>
    </location>
</feature>
<name>A0A2S6IT07_9ACTN</name>
<comment type="function">
    <text evidence="6">Catalyzes the oxidation of glucose 6-phosphate to 6-phosphogluconolactone.</text>
</comment>
<dbReference type="NCBIfam" id="NF009492">
    <property type="entry name" value="PRK12853.1-3"/>
    <property type="match status" value="1"/>
</dbReference>
<feature type="binding site" evidence="6">
    <location>
        <position position="139"/>
    </location>
    <ligand>
        <name>NADP(+)</name>
        <dbReference type="ChEBI" id="CHEBI:58349"/>
    </ligand>
</feature>
<dbReference type="HAMAP" id="MF_00966">
    <property type="entry name" value="G6PD"/>
    <property type="match status" value="1"/>
</dbReference>
<dbReference type="OrthoDB" id="9802739at2"/>
<dbReference type="EC" id="1.1.1.49" evidence="6"/>
<feature type="binding site" evidence="6">
    <location>
        <position position="226"/>
    </location>
    <ligand>
        <name>substrate</name>
    </ligand>
</feature>
<dbReference type="EMBL" id="PTJD01000004">
    <property type="protein sequence ID" value="PPK97301.1"/>
    <property type="molecule type" value="Genomic_DNA"/>
</dbReference>
<keyword evidence="10" id="KW-1185">Reference proteome</keyword>
<sequence length="466" mass="50250">MSASLVILGATGDLTGRYLLPALAQVLPQIEGGLQLVGVAQDDLDTGAFRRQVDERLGQVTGDGGRDVHERLAGSAEYVRGDVTDAATLQAALDLAGRHGTGRDPVVVYLALPHVLFEGVVHALGACRLPEGLRVVVEKPFGEDLEGARRLNAALAAVLPEDRTFRVDHFLAKQTVLNILGLRFANRVFEPLWSSAHITGVDIVFDETVDAQARASYYDRSGALRDMVQNHLLQVLAYVAMEPPVSTAPADLSARKADVLRAVRTPSREALAATSLRGRYTRGEVPDGEGARTVDSYVDAPGIDPARETETYAEVVLSVDNWRWSGVPFRLRTGKALGARRREVVIHFAEVPHVVFAGAPPQRNVLRLQLDPDRMSLRVNVNGQGDPFELEPVDLDTDLAKQEPGPYGQLLLAVLDGDTRLSAHAAEAEEGWRIVEPVLAAWGDGVVPLLDYPAGSDGPVRPAPQG</sequence>
<organism evidence="9 10">
    <name type="scientific">Kineococcus xinjiangensis</name>
    <dbReference type="NCBI Taxonomy" id="512762"/>
    <lineage>
        <taxon>Bacteria</taxon>
        <taxon>Bacillati</taxon>
        <taxon>Actinomycetota</taxon>
        <taxon>Actinomycetes</taxon>
        <taxon>Kineosporiales</taxon>
        <taxon>Kineosporiaceae</taxon>
        <taxon>Kineococcus</taxon>
    </lineage>
</organism>
<dbReference type="GO" id="GO:0005829">
    <property type="term" value="C:cytosol"/>
    <property type="evidence" value="ECO:0007669"/>
    <property type="project" value="TreeGrafter"/>
</dbReference>
<evidence type="ECO:0000256" key="5">
    <source>
        <dbReference type="ARBA" id="ARBA00023277"/>
    </source>
</evidence>
<reference evidence="9 10" key="1">
    <citation type="submission" date="2018-02" db="EMBL/GenBank/DDBJ databases">
        <title>Genomic Encyclopedia of Archaeal and Bacterial Type Strains, Phase II (KMG-II): from individual species to whole genera.</title>
        <authorList>
            <person name="Goeker M."/>
        </authorList>
    </citation>
    <scope>NUCLEOTIDE SEQUENCE [LARGE SCALE GENOMIC DNA]</scope>
    <source>
        <strain evidence="9 10">DSM 22857</strain>
    </source>
</reference>
<dbReference type="InterPro" id="IPR001282">
    <property type="entry name" value="G6P_DH"/>
</dbReference>
<evidence type="ECO:0000256" key="4">
    <source>
        <dbReference type="ARBA" id="ARBA00023002"/>
    </source>
</evidence>
<evidence type="ECO:0000256" key="1">
    <source>
        <dbReference type="ARBA" id="ARBA00004937"/>
    </source>
</evidence>
<evidence type="ECO:0000313" key="10">
    <source>
        <dbReference type="Proteomes" id="UP000239485"/>
    </source>
</evidence>
<dbReference type="PANTHER" id="PTHR23429:SF0">
    <property type="entry name" value="GLUCOSE-6-PHOSPHATE 1-DEHYDROGENASE"/>
    <property type="match status" value="1"/>
</dbReference>
<evidence type="ECO:0000259" key="7">
    <source>
        <dbReference type="Pfam" id="PF00479"/>
    </source>
</evidence>
<dbReference type="PANTHER" id="PTHR23429">
    <property type="entry name" value="GLUCOSE-6-PHOSPHATE 1-DEHYDROGENASE G6PD"/>
    <property type="match status" value="1"/>
</dbReference>
<dbReference type="GO" id="GO:0009051">
    <property type="term" value="P:pentose-phosphate shunt, oxidative branch"/>
    <property type="evidence" value="ECO:0007669"/>
    <property type="project" value="TreeGrafter"/>
</dbReference>
<dbReference type="Pfam" id="PF02781">
    <property type="entry name" value="G6PD_C"/>
    <property type="match status" value="1"/>
</dbReference>
<feature type="binding site" evidence="6">
    <location>
        <begin position="82"/>
        <end position="83"/>
    </location>
    <ligand>
        <name>NADP(+)</name>
        <dbReference type="ChEBI" id="CHEBI:58349"/>
    </ligand>
</feature>
<dbReference type="InterPro" id="IPR036291">
    <property type="entry name" value="NAD(P)-bd_dom_sf"/>
</dbReference>
<evidence type="ECO:0000256" key="3">
    <source>
        <dbReference type="ARBA" id="ARBA00022857"/>
    </source>
</evidence>
<dbReference type="GO" id="GO:0050661">
    <property type="term" value="F:NADP binding"/>
    <property type="evidence" value="ECO:0007669"/>
    <property type="project" value="UniProtKB-UniRule"/>
</dbReference>
<feature type="binding site" evidence="6">
    <location>
        <position position="169"/>
    </location>
    <ligand>
        <name>substrate</name>
    </ligand>
</feature>
<dbReference type="SUPFAM" id="SSF55347">
    <property type="entry name" value="Glyceraldehyde-3-phosphate dehydrogenase-like, C-terminal domain"/>
    <property type="match status" value="1"/>
</dbReference>
<feature type="binding site" evidence="6">
    <location>
        <position position="173"/>
    </location>
    <ligand>
        <name>substrate</name>
    </ligand>
</feature>
<dbReference type="PIRSF" id="PIRSF000110">
    <property type="entry name" value="G6PD"/>
    <property type="match status" value="1"/>
</dbReference>
<comment type="similarity">
    <text evidence="6">Belongs to the glucose-6-phosphate dehydrogenase family.</text>
</comment>
<dbReference type="UniPathway" id="UPA00115">
    <property type="reaction ID" value="UER00408"/>
</dbReference>
<feature type="binding site" evidence="6">
    <location>
        <position position="207"/>
    </location>
    <ligand>
        <name>substrate</name>
    </ligand>
</feature>
<feature type="domain" description="Glucose-6-phosphate dehydrogenase C-terminal" evidence="8">
    <location>
        <begin position="182"/>
        <end position="460"/>
    </location>
</feature>
<dbReference type="Gene3D" id="3.40.50.720">
    <property type="entry name" value="NAD(P)-binding Rossmann-like Domain"/>
    <property type="match status" value="1"/>
</dbReference>
<dbReference type="InterPro" id="IPR022675">
    <property type="entry name" value="G6P_DH_C"/>
</dbReference>
<keyword evidence="4 6" id="KW-0560">Oxidoreductase</keyword>
<dbReference type="AlphaFoldDB" id="A0A2S6IT07"/>
<accession>A0A2S6IT07</accession>
<feature type="binding site" evidence="6">
    <location>
        <position position="335"/>
    </location>
    <ligand>
        <name>substrate</name>
    </ligand>
</feature>
<dbReference type="SUPFAM" id="SSF51735">
    <property type="entry name" value="NAD(P)-binding Rossmann-fold domains"/>
    <property type="match status" value="1"/>
</dbReference>
<evidence type="ECO:0000259" key="8">
    <source>
        <dbReference type="Pfam" id="PF02781"/>
    </source>
</evidence>
<gene>
    <name evidence="6" type="primary">zwf</name>
    <name evidence="9" type="ORF">CLV92_104120</name>
</gene>
<evidence type="ECO:0000256" key="2">
    <source>
        <dbReference type="ARBA" id="ARBA00022526"/>
    </source>
</evidence>
<dbReference type="InterPro" id="IPR022674">
    <property type="entry name" value="G6P_DH_NAD-bd"/>
</dbReference>
<dbReference type="RefSeq" id="WP_104432130.1">
    <property type="nucleotide sequence ID" value="NZ_PTJD01000004.1"/>
</dbReference>
<protein>
    <recommendedName>
        <fullName evidence="6">Glucose-6-phosphate 1-dehydrogenase</fullName>
        <shortName evidence="6">G6PD</shortName>
        <ecNumber evidence="6">1.1.1.49</ecNumber>
    </recommendedName>
</protein>
<comment type="pathway">
    <text evidence="1 6">Carbohydrate degradation; pentose phosphate pathway; D-ribulose 5-phosphate from D-glucose 6-phosphate (oxidative stage): step 1/3.</text>
</comment>
<dbReference type="GO" id="GO:0006006">
    <property type="term" value="P:glucose metabolic process"/>
    <property type="evidence" value="ECO:0007669"/>
    <property type="project" value="UniProtKB-KW"/>
</dbReference>
<keyword evidence="2 6" id="KW-0313">Glucose metabolism</keyword>
<proteinExistence type="inferred from homology"/>
<comment type="caution">
    <text evidence="9">The sequence shown here is derived from an EMBL/GenBank/DDBJ whole genome shotgun (WGS) entry which is preliminary data.</text>
</comment>
<dbReference type="GO" id="GO:0004345">
    <property type="term" value="F:glucose-6-phosphate dehydrogenase activity"/>
    <property type="evidence" value="ECO:0007669"/>
    <property type="project" value="UniProtKB-UniRule"/>
</dbReference>
<dbReference type="PRINTS" id="PR00079">
    <property type="entry name" value="G6PDHDRGNASE"/>
</dbReference>
<comment type="catalytic activity">
    <reaction evidence="6">
        <text>D-glucose 6-phosphate + NADP(+) = 6-phospho-D-glucono-1,5-lactone + NADPH + H(+)</text>
        <dbReference type="Rhea" id="RHEA:15841"/>
        <dbReference type="ChEBI" id="CHEBI:15378"/>
        <dbReference type="ChEBI" id="CHEBI:57783"/>
        <dbReference type="ChEBI" id="CHEBI:57955"/>
        <dbReference type="ChEBI" id="CHEBI:58349"/>
        <dbReference type="ChEBI" id="CHEBI:61548"/>
        <dbReference type="EC" id="1.1.1.49"/>
    </reaction>
</comment>
<comment type="caution">
    <text evidence="6">Lacks conserved residue(s) required for the propagation of feature annotation.</text>
</comment>
<evidence type="ECO:0000256" key="6">
    <source>
        <dbReference type="HAMAP-Rule" id="MF_00966"/>
    </source>
</evidence>
<dbReference type="Proteomes" id="UP000239485">
    <property type="component" value="Unassembled WGS sequence"/>
</dbReference>
<evidence type="ECO:0000313" key="9">
    <source>
        <dbReference type="EMBL" id="PPK97301.1"/>
    </source>
</evidence>
<keyword evidence="3 6" id="KW-0521">NADP</keyword>